<protein>
    <submittedName>
        <fullName evidence="2">Uncharacterized protein</fullName>
    </submittedName>
</protein>
<accession>A0A0F9DTQ4</accession>
<sequence length="239" mass="28422">MNLTIKINRTFLQELGADLFFILIYCLAYYTKNEQVPTKKSICSELSISGKKVNDSLDLLFPKLEKDATNTVFIEYKFLLNSNLYSCYKNRKGKPEKIKSETLEEKVWNYVVKFASDYYPNQEMRNYYWWIGLKVRELIKRIKKERIKEYTAWWMKHKSERIERFGPGIFFYDGIIKEFMEKGHSSKANVISDRKGEFEKQAEAEAKEMLEYLLDLKEAKDGLTAEEEKLLAQMKEELE</sequence>
<keyword evidence="1" id="KW-0175">Coiled coil</keyword>
<gene>
    <name evidence="2" type="ORF">LCGC14_2238430</name>
</gene>
<reference evidence="2" key="1">
    <citation type="journal article" date="2015" name="Nature">
        <title>Complex archaea that bridge the gap between prokaryotes and eukaryotes.</title>
        <authorList>
            <person name="Spang A."/>
            <person name="Saw J.H."/>
            <person name="Jorgensen S.L."/>
            <person name="Zaremba-Niedzwiedzka K."/>
            <person name="Martijn J."/>
            <person name="Lind A.E."/>
            <person name="van Eijk R."/>
            <person name="Schleper C."/>
            <person name="Guy L."/>
            <person name="Ettema T.J."/>
        </authorList>
    </citation>
    <scope>NUCLEOTIDE SEQUENCE</scope>
</reference>
<name>A0A0F9DTQ4_9ZZZZ</name>
<dbReference type="EMBL" id="LAZR01030268">
    <property type="protein sequence ID" value="KKL57136.1"/>
    <property type="molecule type" value="Genomic_DNA"/>
</dbReference>
<organism evidence="2">
    <name type="scientific">marine sediment metagenome</name>
    <dbReference type="NCBI Taxonomy" id="412755"/>
    <lineage>
        <taxon>unclassified sequences</taxon>
        <taxon>metagenomes</taxon>
        <taxon>ecological metagenomes</taxon>
    </lineage>
</organism>
<feature type="coiled-coil region" evidence="1">
    <location>
        <begin position="199"/>
        <end position="233"/>
    </location>
</feature>
<evidence type="ECO:0000256" key="1">
    <source>
        <dbReference type="SAM" id="Coils"/>
    </source>
</evidence>
<proteinExistence type="predicted"/>
<comment type="caution">
    <text evidence="2">The sequence shown here is derived from an EMBL/GenBank/DDBJ whole genome shotgun (WGS) entry which is preliminary data.</text>
</comment>
<dbReference type="AlphaFoldDB" id="A0A0F9DTQ4"/>
<evidence type="ECO:0000313" key="2">
    <source>
        <dbReference type="EMBL" id="KKL57136.1"/>
    </source>
</evidence>